<organism evidence="1 2">
    <name type="scientific">Simkania negevensis</name>
    <dbReference type="NCBI Taxonomy" id="83561"/>
    <lineage>
        <taxon>Bacteria</taxon>
        <taxon>Pseudomonadati</taxon>
        <taxon>Chlamydiota</taxon>
        <taxon>Chlamydiia</taxon>
        <taxon>Parachlamydiales</taxon>
        <taxon>Simkaniaceae</taxon>
        <taxon>Simkania</taxon>
    </lineage>
</organism>
<keyword evidence="2" id="KW-1185">Reference proteome</keyword>
<name>A0ABS3AQZ1_9BACT</name>
<evidence type="ECO:0000313" key="1">
    <source>
        <dbReference type="EMBL" id="MBN4067143.1"/>
    </source>
</evidence>
<comment type="caution">
    <text evidence="1">The sequence shown here is derived from an EMBL/GenBank/DDBJ whole genome shotgun (WGS) entry which is preliminary data.</text>
</comment>
<evidence type="ECO:0000313" key="2">
    <source>
        <dbReference type="Proteomes" id="UP000722121"/>
    </source>
</evidence>
<gene>
    <name evidence="1" type="ORF">JYU14_03565</name>
</gene>
<sequence length="184" mass="21980">MLRENLSRVHPELAKKIRSVNTNKLIFCPTRLGELNLKLTAKGRSWYFHSNYDPYREARRWLSGLELEEVEVLYVYGVGCGYSFGSLTPWLRSNGRRMLVYIEDDLRVLYRLFETEQGAEILDDDQVELYYMSKNEECHKFCQEVAVHYAGRPFLISALSYYCQQKEERFDRIETFLMHFSRFK</sequence>
<dbReference type="Proteomes" id="UP000722121">
    <property type="component" value="Unassembled WGS sequence"/>
</dbReference>
<dbReference type="EMBL" id="JAFITR010000071">
    <property type="protein sequence ID" value="MBN4067143.1"/>
    <property type="molecule type" value="Genomic_DNA"/>
</dbReference>
<accession>A0ABS3AQZ1</accession>
<protein>
    <submittedName>
        <fullName evidence="1">Motility associated factor glycosyltransferase family protein</fullName>
    </submittedName>
</protein>
<proteinExistence type="predicted"/>
<reference evidence="1 2" key="1">
    <citation type="submission" date="2021-02" db="EMBL/GenBank/DDBJ databases">
        <title>Activity-based single-cell genomes from oceanic crustal fluid captures similar information to metagenomic and metatranscriptomic surveys with orders of magnitude less sampling.</title>
        <authorList>
            <person name="D'Angelo T.S."/>
            <person name="Orcutt B.N."/>
        </authorList>
    </citation>
    <scope>NUCLEOTIDE SEQUENCE [LARGE SCALE GENOMIC DNA]</scope>
    <source>
        <strain evidence="1">AH-315-G07</strain>
    </source>
</reference>